<dbReference type="PATRIC" id="fig|220754.4.peg.2731"/>
<dbReference type="EMBL" id="JXRR01000017">
    <property type="protein sequence ID" value="KIL46040.1"/>
    <property type="molecule type" value="Genomic_DNA"/>
</dbReference>
<feature type="compositionally biased region" description="Basic and acidic residues" evidence="1">
    <location>
        <begin position="54"/>
        <end position="104"/>
    </location>
</feature>
<organism evidence="2 3">
    <name type="scientific">Jeotgalibacillus campisalis</name>
    <dbReference type="NCBI Taxonomy" id="220754"/>
    <lineage>
        <taxon>Bacteria</taxon>
        <taxon>Bacillati</taxon>
        <taxon>Bacillota</taxon>
        <taxon>Bacilli</taxon>
        <taxon>Bacillales</taxon>
        <taxon>Caryophanaceae</taxon>
        <taxon>Jeotgalibacillus</taxon>
    </lineage>
</organism>
<feature type="region of interest" description="Disordered" evidence="1">
    <location>
        <begin position="19"/>
        <end position="109"/>
    </location>
</feature>
<sequence length="176" mass="20013">MELIIMAILAGIVSWIGNQKKKGEEQERQQKPSSNQQSNSPVQQREPQQTAAEVQREPRKDRVKNAREAFDRRAKELASEYQRQRSDVEQAKPQRNQPRVEKIETPAADLTVSIEQGRPVRGSKQRKAAEKAAFPKVEELSLKNGLKENDLVNGIVMAEILGPPRSKKTHSQRQSR</sequence>
<evidence type="ECO:0000313" key="3">
    <source>
        <dbReference type="Proteomes" id="UP000031972"/>
    </source>
</evidence>
<evidence type="ECO:0000313" key="2">
    <source>
        <dbReference type="EMBL" id="KIL46040.1"/>
    </source>
</evidence>
<dbReference type="AlphaFoldDB" id="A0A0C2R738"/>
<evidence type="ECO:0000256" key="1">
    <source>
        <dbReference type="SAM" id="MobiDB-lite"/>
    </source>
</evidence>
<accession>A0A0C2R738</accession>
<comment type="caution">
    <text evidence="2">The sequence shown here is derived from an EMBL/GenBank/DDBJ whole genome shotgun (WGS) entry which is preliminary data.</text>
</comment>
<feature type="region of interest" description="Disordered" evidence="1">
    <location>
        <begin position="114"/>
        <end position="133"/>
    </location>
</feature>
<protein>
    <submittedName>
        <fullName evidence="2">Uncharacterized protein</fullName>
    </submittedName>
</protein>
<gene>
    <name evidence="2" type="ORF">KR50_27150</name>
</gene>
<proteinExistence type="predicted"/>
<keyword evidence="3" id="KW-1185">Reference proteome</keyword>
<feature type="compositionally biased region" description="Low complexity" evidence="1">
    <location>
        <begin position="31"/>
        <end position="44"/>
    </location>
</feature>
<dbReference type="RefSeq" id="WP_041059433.1">
    <property type="nucleotide sequence ID" value="NZ_JXRR01000017.1"/>
</dbReference>
<reference evidence="2 3" key="1">
    <citation type="submission" date="2015-01" db="EMBL/GenBank/DDBJ databases">
        <title>Jeotgalibacillus campisalis genome sequencing.</title>
        <authorList>
            <person name="Goh K.M."/>
            <person name="Chan K.-G."/>
            <person name="Yaakop A.S."/>
            <person name="Ee R."/>
            <person name="Gan H.M."/>
            <person name="Chan C.S."/>
        </authorList>
    </citation>
    <scope>NUCLEOTIDE SEQUENCE [LARGE SCALE GENOMIC DNA]</scope>
    <source>
        <strain evidence="2 3">SF-57</strain>
    </source>
</reference>
<name>A0A0C2R738_9BACL</name>
<dbReference type="Proteomes" id="UP000031972">
    <property type="component" value="Unassembled WGS sequence"/>
</dbReference>
<feature type="compositionally biased region" description="Basic and acidic residues" evidence="1">
    <location>
        <begin position="21"/>
        <end position="30"/>
    </location>
</feature>
<dbReference type="OrthoDB" id="2454451at2"/>